<gene>
    <name evidence="1" type="ORF">RJ639_040529</name>
</gene>
<name>A0AA88WGA3_9ASTE</name>
<accession>A0AA88WGA3</accession>
<dbReference type="EMBL" id="JAVXUP010000510">
    <property type="protein sequence ID" value="KAK3026244.1"/>
    <property type="molecule type" value="Genomic_DNA"/>
</dbReference>
<dbReference type="PANTHER" id="PTHR34133:SF8">
    <property type="entry name" value="OS07G0633000 PROTEIN"/>
    <property type="match status" value="1"/>
</dbReference>
<evidence type="ECO:0000313" key="1">
    <source>
        <dbReference type="EMBL" id="KAK3026244.1"/>
    </source>
</evidence>
<dbReference type="AlphaFoldDB" id="A0AA88WGA3"/>
<dbReference type="InterPro" id="IPR018971">
    <property type="entry name" value="DUF1997"/>
</dbReference>
<protein>
    <submittedName>
        <fullName evidence="1">Uncharacterized protein</fullName>
    </submittedName>
</protein>
<comment type="caution">
    <text evidence="1">The sequence shown here is derived from an EMBL/GenBank/DDBJ whole genome shotgun (WGS) entry which is preliminary data.</text>
</comment>
<dbReference type="PANTHER" id="PTHR34133">
    <property type="entry name" value="OS07G0633000 PROTEIN"/>
    <property type="match status" value="1"/>
</dbReference>
<sequence length="254" mass="29183">MAVARSFRDSLTLILRSGTDLRGGNRERKLPLTQTSPKWQCRGMNQALTMTKSEMAPPATYSSRITTDISLYESPGASFDQYLEDKRRVFKAIFPDKRRSQQLNEDEWRIDMLPIQFLFLTVLPVIDMRLRCKSQAKDYPKGVPRDITTVLELDIIRWQLQGLEDVLKPSHFSLNVEGSLYPDRRGMRSRLKGQLRLSISFVLPPALALVPEDLRRDVAETVLKRLVDNMKHKVNGSLLADYSNFKSEKLKSLV</sequence>
<evidence type="ECO:0000313" key="2">
    <source>
        <dbReference type="Proteomes" id="UP001188597"/>
    </source>
</evidence>
<keyword evidence="2" id="KW-1185">Reference proteome</keyword>
<proteinExistence type="predicted"/>
<dbReference type="Pfam" id="PF09366">
    <property type="entry name" value="DUF1997"/>
    <property type="match status" value="1"/>
</dbReference>
<dbReference type="Proteomes" id="UP001188597">
    <property type="component" value="Unassembled WGS sequence"/>
</dbReference>
<organism evidence="1 2">
    <name type="scientific">Escallonia herrerae</name>
    <dbReference type="NCBI Taxonomy" id="1293975"/>
    <lineage>
        <taxon>Eukaryota</taxon>
        <taxon>Viridiplantae</taxon>
        <taxon>Streptophyta</taxon>
        <taxon>Embryophyta</taxon>
        <taxon>Tracheophyta</taxon>
        <taxon>Spermatophyta</taxon>
        <taxon>Magnoliopsida</taxon>
        <taxon>eudicotyledons</taxon>
        <taxon>Gunneridae</taxon>
        <taxon>Pentapetalae</taxon>
        <taxon>asterids</taxon>
        <taxon>campanulids</taxon>
        <taxon>Escalloniales</taxon>
        <taxon>Escalloniaceae</taxon>
        <taxon>Escallonia</taxon>
    </lineage>
</organism>
<reference evidence="1" key="1">
    <citation type="submission" date="2022-12" db="EMBL/GenBank/DDBJ databases">
        <title>Draft genome assemblies for two species of Escallonia (Escalloniales).</title>
        <authorList>
            <person name="Chanderbali A."/>
            <person name="Dervinis C."/>
            <person name="Anghel I."/>
            <person name="Soltis D."/>
            <person name="Soltis P."/>
            <person name="Zapata F."/>
        </authorList>
    </citation>
    <scope>NUCLEOTIDE SEQUENCE</scope>
    <source>
        <strain evidence="1">UCBG64.0493</strain>
        <tissue evidence="1">Leaf</tissue>
    </source>
</reference>